<name>A0A7V4LD16_9BACT</name>
<evidence type="ECO:0000256" key="1">
    <source>
        <dbReference type="SAM" id="Phobius"/>
    </source>
</evidence>
<protein>
    <submittedName>
        <fullName evidence="2">DUF4389 domain-containing protein</fullName>
    </submittedName>
</protein>
<keyword evidence="1" id="KW-0472">Membrane</keyword>
<comment type="caution">
    <text evidence="2">The sequence shown here is derived from an EMBL/GenBank/DDBJ whole genome shotgun (WGS) entry which is preliminary data.</text>
</comment>
<dbReference type="InterPro" id="IPR025498">
    <property type="entry name" value="DUF4389"/>
</dbReference>
<keyword evidence="1" id="KW-1133">Transmembrane helix</keyword>
<gene>
    <name evidence="2" type="ORF">ENT08_06410</name>
</gene>
<dbReference type="Pfam" id="PF14333">
    <property type="entry name" value="DUF4389"/>
    <property type="match status" value="1"/>
</dbReference>
<proteinExistence type="predicted"/>
<evidence type="ECO:0000313" key="2">
    <source>
        <dbReference type="EMBL" id="HGS05354.1"/>
    </source>
</evidence>
<feature type="transmembrane region" description="Helical" evidence="1">
    <location>
        <begin position="21"/>
        <end position="51"/>
    </location>
</feature>
<sequence>MERLPASTDAPLSRGRIAMRLLYTVLFLFILGVVWFLIKLTTFFQYILLFFTLQVSEPVRRFANQLCRYAYEVARYITLNTNERPFPFREFPQDLEAPAAEVNFD</sequence>
<accession>A0A7V4LD16</accession>
<dbReference type="AlphaFoldDB" id="A0A7V4LD16"/>
<keyword evidence="1" id="KW-0812">Transmembrane</keyword>
<dbReference type="EMBL" id="DSXI01000379">
    <property type="protein sequence ID" value="HGS05354.1"/>
    <property type="molecule type" value="Genomic_DNA"/>
</dbReference>
<reference evidence="2" key="1">
    <citation type="journal article" date="2020" name="mSystems">
        <title>Genome- and Community-Level Interaction Insights into Carbon Utilization and Element Cycling Functions of Hydrothermarchaeota in Hydrothermal Sediment.</title>
        <authorList>
            <person name="Zhou Z."/>
            <person name="Liu Y."/>
            <person name="Xu W."/>
            <person name="Pan J."/>
            <person name="Luo Z.H."/>
            <person name="Li M."/>
        </authorList>
    </citation>
    <scope>NUCLEOTIDE SEQUENCE [LARGE SCALE GENOMIC DNA]</scope>
    <source>
        <strain evidence="2">SpSt-548</strain>
    </source>
</reference>
<organism evidence="2">
    <name type="scientific">Desulfobacca acetoxidans</name>
    <dbReference type="NCBI Taxonomy" id="60893"/>
    <lineage>
        <taxon>Bacteria</taxon>
        <taxon>Pseudomonadati</taxon>
        <taxon>Thermodesulfobacteriota</taxon>
        <taxon>Desulfobaccia</taxon>
        <taxon>Desulfobaccales</taxon>
        <taxon>Desulfobaccaceae</taxon>
        <taxon>Desulfobacca</taxon>
    </lineage>
</organism>